<keyword evidence="6" id="KW-1185">Reference proteome</keyword>
<dbReference type="GO" id="GO:0033063">
    <property type="term" value="C:Rad51B-Rad51C-Rad51D-XRCC2 complex"/>
    <property type="evidence" value="ECO:0007669"/>
    <property type="project" value="TreeGrafter"/>
</dbReference>
<feature type="region of interest" description="Disordered" evidence="3">
    <location>
        <begin position="333"/>
        <end position="355"/>
    </location>
</feature>
<dbReference type="GO" id="GO:0000724">
    <property type="term" value="P:double-strand break repair via homologous recombination"/>
    <property type="evidence" value="ECO:0007669"/>
    <property type="project" value="TreeGrafter"/>
</dbReference>
<sequence>MPTLRHIAEFASELPETESSQAISVLEGLGIRTDHQLLYVDWESQVEPGRSEYQTIHRMVDILFQKLSCEPVSVYNEIALGQTAKDAIFRFGLPPLDALLKNSISPGHILELIGTADSGRTLLLHYLCAHTLLHQPETQITFVDTAGWLSSQLVLRCARVLTSTGNTGLEITSDALDRIESVSCATYGQLLDLTQHFRDRLRQIRPMVPRLFIIDCLATLLDSCRPSSTQGQAILNTTARALRSITQDYPLATVVYTNAALPHHDRRNRFHADISNASPRTQLDTLTGTGYRPMLGVNWTYTSDISLLLTSATGPTTSGLGSAFGSVKRKYRSDDDADSDLDGNGGTTNNSSYSHHNIGMRNAHLSTSSVSGNPWKIMEIVKSVYSSCHQATYFQFPLFEHDAHQ</sequence>
<dbReference type="InterPro" id="IPR027417">
    <property type="entry name" value="P-loop_NTPase"/>
</dbReference>
<dbReference type="AlphaFoldDB" id="A0A4P9ZVF2"/>
<evidence type="ECO:0000313" key="6">
    <source>
        <dbReference type="Proteomes" id="UP000268162"/>
    </source>
</evidence>
<evidence type="ECO:0000256" key="2">
    <source>
        <dbReference type="ARBA" id="ARBA00023242"/>
    </source>
</evidence>
<evidence type="ECO:0000313" key="5">
    <source>
        <dbReference type="EMBL" id="RKP37565.1"/>
    </source>
</evidence>
<dbReference type="OrthoDB" id="2158864at2759"/>
<dbReference type="GO" id="GO:0000723">
    <property type="term" value="P:telomere maintenance"/>
    <property type="evidence" value="ECO:0007669"/>
    <property type="project" value="TreeGrafter"/>
</dbReference>
<protein>
    <recommendedName>
        <fullName evidence="4">Rad51-like C-terminal domain-containing protein</fullName>
    </recommendedName>
</protein>
<name>A0A4P9ZVF2_9FUNG</name>
<feature type="domain" description="Rad51-like C-terminal" evidence="4">
    <location>
        <begin position="94"/>
        <end position="271"/>
    </location>
</feature>
<gene>
    <name evidence="5" type="ORF">BJ085DRAFT_40278</name>
</gene>
<evidence type="ECO:0000256" key="1">
    <source>
        <dbReference type="ARBA" id="ARBA00004123"/>
    </source>
</evidence>
<dbReference type="PANTHER" id="PTHR46457">
    <property type="entry name" value="DNA REPAIR PROTEIN RAD51 HOMOLOG 4"/>
    <property type="match status" value="1"/>
</dbReference>
<dbReference type="GO" id="GO:0000400">
    <property type="term" value="F:four-way junction DNA binding"/>
    <property type="evidence" value="ECO:0007669"/>
    <property type="project" value="TreeGrafter"/>
</dbReference>
<dbReference type="GO" id="GO:0042148">
    <property type="term" value="P:DNA strand invasion"/>
    <property type="evidence" value="ECO:0007669"/>
    <property type="project" value="TreeGrafter"/>
</dbReference>
<dbReference type="InterPro" id="IPR051988">
    <property type="entry name" value="HRR_RAD51_Paralog"/>
</dbReference>
<comment type="subcellular location">
    <subcellularLocation>
        <location evidence="1">Nucleus</location>
    </subcellularLocation>
</comment>
<evidence type="ECO:0000259" key="4">
    <source>
        <dbReference type="Pfam" id="PF08423"/>
    </source>
</evidence>
<dbReference type="GO" id="GO:0008094">
    <property type="term" value="F:ATP-dependent activity, acting on DNA"/>
    <property type="evidence" value="ECO:0007669"/>
    <property type="project" value="TreeGrafter"/>
</dbReference>
<organism evidence="5 6">
    <name type="scientific">Dimargaris cristalligena</name>
    <dbReference type="NCBI Taxonomy" id="215637"/>
    <lineage>
        <taxon>Eukaryota</taxon>
        <taxon>Fungi</taxon>
        <taxon>Fungi incertae sedis</taxon>
        <taxon>Zoopagomycota</taxon>
        <taxon>Kickxellomycotina</taxon>
        <taxon>Dimargaritomycetes</taxon>
        <taxon>Dimargaritales</taxon>
        <taxon>Dimargaritaceae</taxon>
        <taxon>Dimargaris</taxon>
    </lineage>
</organism>
<proteinExistence type="predicted"/>
<dbReference type="PANTHER" id="PTHR46457:SF1">
    <property type="entry name" value="DNA REPAIR PROTEIN RAD51 HOMOLOG 4"/>
    <property type="match status" value="1"/>
</dbReference>
<accession>A0A4P9ZVF2</accession>
<keyword evidence="2" id="KW-0539">Nucleus</keyword>
<dbReference type="Proteomes" id="UP000268162">
    <property type="component" value="Unassembled WGS sequence"/>
</dbReference>
<dbReference type="GO" id="GO:0007131">
    <property type="term" value="P:reciprocal meiotic recombination"/>
    <property type="evidence" value="ECO:0007669"/>
    <property type="project" value="TreeGrafter"/>
</dbReference>
<dbReference type="EMBL" id="ML002477">
    <property type="protein sequence ID" value="RKP37565.1"/>
    <property type="molecule type" value="Genomic_DNA"/>
</dbReference>
<dbReference type="Gene3D" id="3.40.50.300">
    <property type="entry name" value="P-loop containing nucleotide triphosphate hydrolases"/>
    <property type="match status" value="1"/>
</dbReference>
<dbReference type="InterPro" id="IPR013632">
    <property type="entry name" value="Rad51_C"/>
</dbReference>
<dbReference type="STRING" id="215637.A0A4P9ZVF2"/>
<dbReference type="Pfam" id="PF08423">
    <property type="entry name" value="Rad51"/>
    <property type="match status" value="1"/>
</dbReference>
<reference evidence="6" key="1">
    <citation type="journal article" date="2018" name="Nat. Microbiol.">
        <title>Leveraging single-cell genomics to expand the fungal tree of life.</title>
        <authorList>
            <person name="Ahrendt S.R."/>
            <person name="Quandt C.A."/>
            <person name="Ciobanu D."/>
            <person name="Clum A."/>
            <person name="Salamov A."/>
            <person name="Andreopoulos B."/>
            <person name="Cheng J.F."/>
            <person name="Woyke T."/>
            <person name="Pelin A."/>
            <person name="Henrissat B."/>
            <person name="Reynolds N.K."/>
            <person name="Benny G.L."/>
            <person name="Smith M.E."/>
            <person name="James T.Y."/>
            <person name="Grigoriev I.V."/>
        </authorList>
    </citation>
    <scope>NUCLEOTIDE SEQUENCE [LARGE SCALE GENOMIC DNA]</scope>
    <source>
        <strain evidence="6">RSA 468</strain>
    </source>
</reference>
<dbReference type="GO" id="GO:0005657">
    <property type="term" value="C:replication fork"/>
    <property type="evidence" value="ECO:0007669"/>
    <property type="project" value="TreeGrafter"/>
</dbReference>
<dbReference type="SUPFAM" id="SSF52540">
    <property type="entry name" value="P-loop containing nucleoside triphosphate hydrolases"/>
    <property type="match status" value="1"/>
</dbReference>
<evidence type="ECO:0000256" key="3">
    <source>
        <dbReference type="SAM" id="MobiDB-lite"/>
    </source>
</evidence>
<dbReference type="GO" id="GO:0005815">
    <property type="term" value="C:microtubule organizing center"/>
    <property type="evidence" value="ECO:0007669"/>
    <property type="project" value="TreeGrafter"/>
</dbReference>
<dbReference type="GO" id="GO:0003697">
    <property type="term" value="F:single-stranded DNA binding"/>
    <property type="evidence" value="ECO:0007669"/>
    <property type="project" value="TreeGrafter"/>
</dbReference>